<feature type="domain" description="PH" evidence="3">
    <location>
        <begin position="347"/>
        <end position="456"/>
    </location>
</feature>
<protein>
    <recommendedName>
        <fullName evidence="3">PH domain-containing protein</fullName>
    </recommendedName>
</protein>
<dbReference type="OrthoDB" id="5598057at2759"/>
<dbReference type="InterPro" id="IPR001849">
    <property type="entry name" value="PH_domain"/>
</dbReference>
<feature type="region of interest" description="Disordered" evidence="2">
    <location>
        <begin position="472"/>
        <end position="511"/>
    </location>
</feature>
<evidence type="ECO:0000313" key="5">
    <source>
        <dbReference type="Proteomes" id="UP000694255"/>
    </source>
</evidence>
<keyword evidence="5" id="KW-1185">Reference proteome</keyword>
<name>A0A8J5QKN9_9ASCO</name>
<feature type="region of interest" description="Disordered" evidence="2">
    <location>
        <begin position="565"/>
        <end position="586"/>
    </location>
</feature>
<feature type="compositionally biased region" description="Pro residues" evidence="2">
    <location>
        <begin position="687"/>
        <end position="701"/>
    </location>
</feature>
<keyword evidence="1" id="KW-0597">Phosphoprotein</keyword>
<feature type="region of interest" description="Disordered" evidence="2">
    <location>
        <begin position="649"/>
        <end position="767"/>
    </location>
</feature>
<dbReference type="Pfam" id="PF20400">
    <property type="entry name" value="BAR_4"/>
    <property type="match status" value="1"/>
</dbReference>
<reference evidence="4 5" key="1">
    <citation type="journal article" date="2021" name="DNA Res.">
        <title>Genome analysis of Candida subhashii reveals its hybrid nature and dual mitochondrial genome conformations.</title>
        <authorList>
            <person name="Mixao V."/>
            <person name="Hegedusova E."/>
            <person name="Saus E."/>
            <person name="Pryszcz L.P."/>
            <person name="Cillingova A."/>
            <person name="Nosek J."/>
            <person name="Gabaldon T."/>
        </authorList>
    </citation>
    <scope>NUCLEOTIDE SEQUENCE [LARGE SCALE GENOMIC DNA]</scope>
    <source>
        <strain evidence="4 5">CBS 10753</strain>
    </source>
</reference>
<dbReference type="GeneID" id="73469387"/>
<dbReference type="PANTHER" id="PTHR31941">
    <property type="entry name" value="CYTOSKELETAL SIGNALING PROTEIN SLM1"/>
    <property type="match status" value="1"/>
</dbReference>
<dbReference type="EMBL" id="JAGSYN010000114">
    <property type="protein sequence ID" value="KAG7663898.1"/>
    <property type="molecule type" value="Genomic_DNA"/>
</dbReference>
<dbReference type="FunFam" id="2.30.29.30:FF:000328">
    <property type="entry name" value="Phosphatidylinositol 4,5-bisphosphate-binding protein SLM1"/>
    <property type="match status" value="1"/>
</dbReference>
<dbReference type="CDD" id="cd13311">
    <property type="entry name" value="PH_Slm1"/>
    <property type="match status" value="1"/>
</dbReference>
<gene>
    <name evidence="4" type="ORF">J8A68_002586</name>
</gene>
<feature type="compositionally biased region" description="Low complexity" evidence="2">
    <location>
        <begin position="649"/>
        <end position="682"/>
    </location>
</feature>
<evidence type="ECO:0000259" key="3">
    <source>
        <dbReference type="PROSITE" id="PS50003"/>
    </source>
</evidence>
<evidence type="ECO:0000256" key="2">
    <source>
        <dbReference type="SAM" id="MobiDB-lite"/>
    </source>
</evidence>
<dbReference type="AlphaFoldDB" id="A0A8J5QKN9"/>
<accession>A0A8J5QKN9</accession>
<dbReference type="InterPro" id="IPR043453">
    <property type="entry name" value="Slm1_PH"/>
</dbReference>
<dbReference type="Pfam" id="PF20399">
    <property type="entry name" value="PH_20"/>
    <property type="match status" value="1"/>
</dbReference>
<evidence type="ECO:0000313" key="4">
    <source>
        <dbReference type="EMBL" id="KAG7663898.1"/>
    </source>
</evidence>
<comment type="caution">
    <text evidence="4">The sequence shown here is derived from an EMBL/GenBank/DDBJ whole genome shotgun (WGS) entry which is preliminary data.</text>
</comment>
<feature type="compositionally biased region" description="Low complexity" evidence="2">
    <location>
        <begin position="569"/>
        <end position="586"/>
    </location>
</feature>
<feature type="compositionally biased region" description="Polar residues" evidence="2">
    <location>
        <begin position="479"/>
        <end position="511"/>
    </location>
</feature>
<dbReference type="PANTHER" id="PTHR31941:SF16">
    <property type="entry name" value="PHOSPHATIDYLINOSITOL 4,5-BISPHOSPHATE-BINDING PROTEIN SLM1-RELATED"/>
    <property type="match status" value="1"/>
</dbReference>
<dbReference type="RefSeq" id="XP_049264130.1">
    <property type="nucleotide sequence ID" value="XM_049406353.1"/>
</dbReference>
<dbReference type="SMART" id="SM00233">
    <property type="entry name" value="PH"/>
    <property type="match status" value="1"/>
</dbReference>
<organism evidence="4 5">
    <name type="scientific">[Candida] subhashii</name>
    <dbReference type="NCBI Taxonomy" id="561895"/>
    <lineage>
        <taxon>Eukaryota</taxon>
        <taxon>Fungi</taxon>
        <taxon>Dikarya</taxon>
        <taxon>Ascomycota</taxon>
        <taxon>Saccharomycotina</taxon>
        <taxon>Pichiomycetes</taxon>
        <taxon>Debaryomycetaceae</taxon>
        <taxon>Spathaspora</taxon>
    </lineage>
</organism>
<sequence>MPYEHHNPLTVALPFNFTTINDYPTEIMANRFQAYRAIIKELVTYLREYASVEGEIVRQQLRLQQAIGFNNPSSNNSVSSGNTSASANGLNKEDANLINRFFLPVGNGSIQDVSTILAKYHSQNVSNSSKTLKDINNIIIPKLEELRKDLLVKIKEIKNLQNDFKTNLGKELAETQSLISQYNKAIEFCNKLDYKNSTGHSDGVENSKNDPYLVKIKLDRQLKRQMTEENYLYDAFANLQSSGGKLESIVVGEIQNYLSMFLNLISNENSTLPTFLIPNLNNGFLSKETTFEYDAFISRNLPSANLGVTAVSNNTSTIKNGTFIDLSIPRRKLNDLNIPNFNSGLNVSVRQGYLDRRSKYLKNYSTSWYVLTCSYIHEFKSNDRKKDPQPVMSLSLDSCTVTEHSRDDGKPTGSYKFYLVSKSSSGLIHRSHNWTFKTDTYENMIGWYDDIKKLSGLPTPSSRARTIGRNANADGAVSLTPSTTLHSRSRSLKTVSTSGTNPLPRQRPLSQATSIANANRLSSTFSQKNSQSPRLANMINSDGTIITPVESYVDTPKREQAITPRSSVQQLPPQQQQPQPQHQVAPQPYQGYQVVPTDSITSSIRPGAHLVQPSSQYATPPSGYHYYIPQQAQQFYDPVQQQYYTITPSMPSQTITPTTQPPQQDQQQKQQQQQQLPVVQPQYFPSSPQPNTPPQFVPMPGSPGQQQQQYPGYFVAQPQHQQQQQGGIGLPYPTTYDATSPTDINEGPVLDGQKGDHEGDVDSGSVKRHVETTTHNGDISITVTDEEK</sequence>
<proteinExistence type="predicted"/>
<dbReference type="InterPro" id="IPR046869">
    <property type="entry name" value="SLM1/RGC1-like_PH"/>
</dbReference>
<dbReference type="InterPro" id="IPR046868">
    <property type="entry name" value="BAR_4"/>
</dbReference>
<dbReference type="PROSITE" id="PS50003">
    <property type="entry name" value="PH_DOMAIN"/>
    <property type="match status" value="1"/>
</dbReference>
<dbReference type="Proteomes" id="UP000694255">
    <property type="component" value="Unassembled WGS sequence"/>
</dbReference>
<evidence type="ECO:0000256" key="1">
    <source>
        <dbReference type="ARBA" id="ARBA00022553"/>
    </source>
</evidence>
<feature type="compositionally biased region" description="Low complexity" evidence="2">
    <location>
        <begin position="703"/>
        <end position="725"/>
    </location>
</feature>